<feature type="compositionally biased region" description="Acidic residues" evidence="1">
    <location>
        <begin position="109"/>
        <end position="122"/>
    </location>
</feature>
<name>A0ABN9P670_9DINO</name>
<evidence type="ECO:0000313" key="3">
    <source>
        <dbReference type="Proteomes" id="UP001189429"/>
    </source>
</evidence>
<accession>A0ABN9P670</accession>
<keyword evidence="3" id="KW-1185">Reference proteome</keyword>
<evidence type="ECO:0000256" key="1">
    <source>
        <dbReference type="SAM" id="MobiDB-lite"/>
    </source>
</evidence>
<dbReference type="EMBL" id="CAUYUJ010000002">
    <property type="protein sequence ID" value="CAK0788128.1"/>
    <property type="molecule type" value="Genomic_DNA"/>
</dbReference>
<organism evidence="2 3">
    <name type="scientific">Prorocentrum cordatum</name>
    <dbReference type="NCBI Taxonomy" id="2364126"/>
    <lineage>
        <taxon>Eukaryota</taxon>
        <taxon>Sar</taxon>
        <taxon>Alveolata</taxon>
        <taxon>Dinophyceae</taxon>
        <taxon>Prorocentrales</taxon>
        <taxon>Prorocentraceae</taxon>
        <taxon>Prorocentrum</taxon>
    </lineage>
</organism>
<dbReference type="Proteomes" id="UP001189429">
    <property type="component" value="Unassembled WGS sequence"/>
</dbReference>
<gene>
    <name evidence="2" type="ORF">PCOR1329_LOCUS91</name>
</gene>
<feature type="region of interest" description="Disordered" evidence="1">
    <location>
        <begin position="68"/>
        <end position="201"/>
    </location>
</feature>
<comment type="caution">
    <text evidence="2">The sequence shown here is derived from an EMBL/GenBank/DDBJ whole genome shotgun (WGS) entry which is preliminary data.</text>
</comment>
<feature type="compositionally biased region" description="Basic residues" evidence="1">
    <location>
        <begin position="177"/>
        <end position="191"/>
    </location>
</feature>
<proteinExistence type="predicted"/>
<reference evidence="2" key="1">
    <citation type="submission" date="2023-10" db="EMBL/GenBank/DDBJ databases">
        <authorList>
            <person name="Chen Y."/>
            <person name="Shah S."/>
            <person name="Dougan E. K."/>
            <person name="Thang M."/>
            <person name="Chan C."/>
        </authorList>
    </citation>
    <scope>NUCLEOTIDE SEQUENCE [LARGE SCALE GENOMIC DNA]</scope>
</reference>
<protein>
    <submittedName>
        <fullName evidence="2">Uncharacterized protein</fullName>
    </submittedName>
</protein>
<sequence length="201" mass="21291">MLSWSACLVESEAPSAGKPSGLGDEEHGDVLLVRTISDASTAGFSAATCAENEEAVLYGDEIIEVSSPGRRDAPFGQWPSSNGSPCVLHLSGEQDRAEEPQVPAPATAEEPECGDWFEDPLSDEFLPVFLSAEDGPMRGHEPGPGPGPGLEHEPGPGPGRRRAARAVASSRACLRRERGRRAARARVRTRPGRSPCQWGVA</sequence>
<evidence type="ECO:0000313" key="2">
    <source>
        <dbReference type="EMBL" id="CAK0788128.1"/>
    </source>
</evidence>